<dbReference type="Proteomes" id="UP000054683">
    <property type="component" value="Unassembled WGS sequence"/>
</dbReference>
<sequence>MPCRFPKVFMVSDRYLKCRNIPSSPKLISALRRYVAYRGEHDMGTAFGRTEYHGPNPHLPLVLSRKGYPYALSLKRLGTSRVSGPTIGRQTPYRHMSLVCTGRQARMERATADAGHSLQDCSEMAQPSSRSSYFSGTRTLTRRADILTFPLRTHRERLLKSYETRCFIVPDSRIKAKRRYIHSGQHAL</sequence>
<evidence type="ECO:0000313" key="2">
    <source>
        <dbReference type="Proteomes" id="UP000054683"/>
    </source>
</evidence>
<dbReference type="EMBL" id="FCOK02000146">
    <property type="protein sequence ID" value="SAL74027.1"/>
    <property type="molecule type" value="Genomic_DNA"/>
</dbReference>
<evidence type="ECO:0000313" key="1">
    <source>
        <dbReference type="EMBL" id="SAL74027.1"/>
    </source>
</evidence>
<organism evidence="1 2">
    <name type="scientific">Caballeronia udeis</name>
    <dbReference type="NCBI Taxonomy" id="1232866"/>
    <lineage>
        <taxon>Bacteria</taxon>
        <taxon>Pseudomonadati</taxon>
        <taxon>Pseudomonadota</taxon>
        <taxon>Betaproteobacteria</taxon>
        <taxon>Burkholderiales</taxon>
        <taxon>Burkholderiaceae</taxon>
        <taxon>Caballeronia</taxon>
    </lineage>
</organism>
<proteinExistence type="predicted"/>
<accession>A0A158JYT5</accession>
<name>A0A158JYT5_9BURK</name>
<dbReference type="AlphaFoldDB" id="A0A158JYT5"/>
<protein>
    <submittedName>
        <fullName evidence="1">Integrase family protein</fullName>
    </submittedName>
</protein>
<gene>
    <name evidence="1" type="ORF">AWB69_09123</name>
</gene>
<reference evidence="1 2" key="1">
    <citation type="submission" date="2016-01" db="EMBL/GenBank/DDBJ databases">
        <authorList>
            <person name="Oliw E.H."/>
        </authorList>
    </citation>
    <scope>NUCLEOTIDE SEQUENCE [LARGE SCALE GENOMIC DNA]</scope>
    <source>
        <strain evidence="1">LMG 27134</strain>
    </source>
</reference>